<dbReference type="AlphaFoldDB" id="C3YIC8"/>
<dbReference type="InParanoid" id="C3YIC8"/>
<dbReference type="SUPFAM" id="SSF52540">
    <property type="entry name" value="P-loop containing nucleoside triphosphate hydrolases"/>
    <property type="match status" value="1"/>
</dbReference>
<dbReference type="InterPro" id="IPR027417">
    <property type="entry name" value="P-loop_NTPase"/>
</dbReference>
<reference evidence="1" key="1">
    <citation type="journal article" date="2008" name="Nature">
        <title>The amphioxus genome and the evolution of the chordate karyotype.</title>
        <authorList>
            <consortium name="US DOE Joint Genome Institute (JGI-PGF)"/>
            <person name="Putnam N.H."/>
            <person name="Butts T."/>
            <person name="Ferrier D.E.K."/>
            <person name="Furlong R.F."/>
            <person name="Hellsten U."/>
            <person name="Kawashima T."/>
            <person name="Robinson-Rechavi M."/>
            <person name="Shoguchi E."/>
            <person name="Terry A."/>
            <person name="Yu J.-K."/>
            <person name="Benito-Gutierrez E.L."/>
            <person name="Dubchak I."/>
            <person name="Garcia-Fernandez J."/>
            <person name="Gibson-Brown J.J."/>
            <person name="Grigoriev I.V."/>
            <person name="Horton A.C."/>
            <person name="de Jong P.J."/>
            <person name="Jurka J."/>
            <person name="Kapitonov V.V."/>
            <person name="Kohara Y."/>
            <person name="Kuroki Y."/>
            <person name="Lindquist E."/>
            <person name="Lucas S."/>
            <person name="Osoegawa K."/>
            <person name="Pennacchio L.A."/>
            <person name="Salamov A.A."/>
            <person name="Satou Y."/>
            <person name="Sauka-Spengler T."/>
            <person name="Schmutz J."/>
            <person name="Shin-I T."/>
            <person name="Toyoda A."/>
            <person name="Bronner-Fraser M."/>
            <person name="Fujiyama A."/>
            <person name="Holland L.Z."/>
            <person name="Holland P.W.H."/>
            <person name="Satoh N."/>
            <person name="Rokhsar D.S."/>
        </authorList>
    </citation>
    <scope>NUCLEOTIDE SEQUENCE [LARGE SCALE GENOMIC DNA]</scope>
    <source>
        <strain evidence="1">S238N-H82</strain>
        <tissue evidence="1">Testes</tissue>
    </source>
</reference>
<gene>
    <name evidence="1" type="ORF">BRAFLDRAFT_73396</name>
</gene>
<dbReference type="PANTHER" id="PTHR13423:SF2">
    <property type="entry name" value="OUT AT FIRST PROTEIN HOMOLOG"/>
    <property type="match status" value="1"/>
</dbReference>
<sequence length="412" mass="47139">MQPDNKGDLAEKDVFDMLENFGNKTQQPMFVVHSHKFHELLQNLEKGSVKNDDLYWCRGETDFVIIHRTLGVIFLQVKAATKTARKYVEAKDQLDKDLMALTCSLKRLSISDVDKKEGKKIEQNVEREIQKYPGFVVMPNCSKDKAGGRIGCFREDLVSMEQFEKWWDENVQNKRRGDFCQDMYKLMAIWFVGPRVIKEPCLIKDVVDSTHKRLIKLTADQLSIMTQDVPKQDIMGPAGSGKTWLLVAKAKQLAGAELAHGIVGLPVKWIDSLPAHLFHCLEEGVELVVEEIVDLHRESVKMSDIVVLTNDRAESEDVCAVFWYSHSIPTQNAEEAILHPDISAITVDSIRRFKGLESKVVILLDPPLDEEENMDLNYVAMSRCFCLLIIVTTQEKKQMHEEYTMELREGRN</sequence>
<evidence type="ECO:0000313" key="1">
    <source>
        <dbReference type="EMBL" id="EEN60265.1"/>
    </source>
</evidence>
<name>C3YIC8_BRAFL</name>
<protein>
    <submittedName>
        <fullName evidence="1">Uncharacterized protein</fullName>
    </submittedName>
</protein>
<dbReference type="PANTHER" id="PTHR13423">
    <property type="entry name" value="OUT AT FIRST"/>
    <property type="match status" value="1"/>
</dbReference>
<proteinExistence type="predicted"/>
<dbReference type="Gene3D" id="3.40.50.300">
    <property type="entry name" value="P-loop containing nucleotide triphosphate hydrolases"/>
    <property type="match status" value="1"/>
</dbReference>
<organism>
    <name type="scientific">Branchiostoma floridae</name>
    <name type="common">Florida lancelet</name>
    <name type="synonym">Amphioxus</name>
    <dbReference type="NCBI Taxonomy" id="7739"/>
    <lineage>
        <taxon>Eukaryota</taxon>
        <taxon>Metazoa</taxon>
        <taxon>Chordata</taxon>
        <taxon>Cephalochordata</taxon>
        <taxon>Leptocardii</taxon>
        <taxon>Amphioxiformes</taxon>
        <taxon>Branchiostomatidae</taxon>
        <taxon>Branchiostoma</taxon>
    </lineage>
</organism>
<dbReference type="EMBL" id="GG666514">
    <property type="protein sequence ID" value="EEN60265.1"/>
    <property type="molecule type" value="Genomic_DNA"/>
</dbReference>
<accession>C3YIC8</accession>
<dbReference type="InterPro" id="IPR026315">
    <property type="entry name" value="Oaf"/>
</dbReference>